<evidence type="ECO:0000256" key="1">
    <source>
        <dbReference type="ARBA" id="ARBA00022630"/>
    </source>
</evidence>
<dbReference type="GO" id="GO:0016491">
    <property type="term" value="F:oxidoreductase activity"/>
    <property type="evidence" value="ECO:0007669"/>
    <property type="project" value="UniProtKB-KW"/>
</dbReference>
<keyword evidence="1" id="KW-0285">Flavoprotein</keyword>
<dbReference type="InterPro" id="IPR029479">
    <property type="entry name" value="Nitroreductase"/>
</dbReference>
<evidence type="ECO:0000259" key="4">
    <source>
        <dbReference type="Pfam" id="PF00881"/>
    </source>
</evidence>
<dbReference type="AlphaFoldDB" id="A0A1C4VB78"/>
<dbReference type="SUPFAM" id="SSF55469">
    <property type="entry name" value="FMN-dependent nitroreductase-like"/>
    <property type="match status" value="1"/>
</dbReference>
<dbReference type="EMBL" id="FMCV01000003">
    <property type="protein sequence ID" value="SCE81280.1"/>
    <property type="molecule type" value="Genomic_DNA"/>
</dbReference>
<feature type="domain" description="Nitroreductase" evidence="4">
    <location>
        <begin position="26"/>
        <end position="190"/>
    </location>
</feature>
<dbReference type="PANTHER" id="PTHR23026:SF90">
    <property type="entry name" value="IODOTYROSINE DEIODINASE 1"/>
    <property type="match status" value="1"/>
</dbReference>
<dbReference type="Proteomes" id="UP000198551">
    <property type="component" value="Unassembled WGS sequence"/>
</dbReference>
<reference evidence="6" key="1">
    <citation type="submission" date="2016-06" db="EMBL/GenBank/DDBJ databases">
        <authorList>
            <person name="Varghese N."/>
        </authorList>
    </citation>
    <scope>NUCLEOTIDE SEQUENCE [LARGE SCALE GENOMIC DNA]</scope>
    <source>
        <strain evidence="6">DSM 45555</strain>
    </source>
</reference>
<dbReference type="PANTHER" id="PTHR23026">
    <property type="entry name" value="NADPH NITROREDUCTASE"/>
    <property type="match status" value="1"/>
</dbReference>
<keyword evidence="2" id="KW-0288">FMN</keyword>
<evidence type="ECO:0000313" key="6">
    <source>
        <dbReference type="Proteomes" id="UP000198551"/>
    </source>
</evidence>
<organism evidence="5 6">
    <name type="scientific">Micromonospora marina</name>
    <dbReference type="NCBI Taxonomy" id="307120"/>
    <lineage>
        <taxon>Bacteria</taxon>
        <taxon>Bacillati</taxon>
        <taxon>Actinomycetota</taxon>
        <taxon>Actinomycetes</taxon>
        <taxon>Micromonosporales</taxon>
        <taxon>Micromonosporaceae</taxon>
        <taxon>Micromonospora</taxon>
    </lineage>
</organism>
<evidence type="ECO:0000256" key="3">
    <source>
        <dbReference type="ARBA" id="ARBA00023002"/>
    </source>
</evidence>
<keyword evidence="3" id="KW-0560">Oxidoreductase</keyword>
<evidence type="ECO:0000313" key="5">
    <source>
        <dbReference type="EMBL" id="SCE81280.1"/>
    </source>
</evidence>
<protein>
    <submittedName>
        <fullName evidence="5">Nitroreductase</fullName>
    </submittedName>
</protein>
<keyword evidence="6" id="KW-1185">Reference proteome</keyword>
<evidence type="ECO:0000256" key="2">
    <source>
        <dbReference type="ARBA" id="ARBA00022643"/>
    </source>
</evidence>
<dbReference type="InterPro" id="IPR050627">
    <property type="entry name" value="Nitroreductase/BluB"/>
</dbReference>
<gene>
    <name evidence="5" type="ORF">GA0070215_10353</name>
</gene>
<dbReference type="RefSeq" id="WP_244166891.1">
    <property type="nucleotide sequence ID" value="NZ_FMCV01000003.1"/>
</dbReference>
<dbReference type="CDD" id="cd02144">
    <property type="entry name" value="iodotyrosine_dehalogenase"/>
    <property type="match status" value="1"/>
</dbReference>
<proteinExistence type="predicted"/>
<name>A0A1C4VB78_9ACTN</name>
<sequence>MRAAPRSDVPVDEALARARAFTANLSARRSVRQFADRPIPEGVLEEAVRAAGSAPSGANLQPWRFVVVTDPGVRRALREAAEAEERDFYRRRVSDEWRDALAPLGTDWRKPFLETAPALIVVFEVHKGPRSPKPYYVKESVGIAVGFLLAALHQAGLASLTHTPSPMRFLNEILDRPREERGYVVIPVGYPAADAEVPAIDRKPLDEILVRR</sequence>
<dbReference type="Pfam" id="PF00881">
    <property type="entry name" value="Nitroreductase"/>
    <property type="match status" value="1"/>
</dbReference>
<dbReference type="InterPro" id="IPR000415">
    <property type="entry name" value="Nitroreductase-like"/>
</dbReference>
<accession>A0A1C4VB78</accession>
<dbReference type="Gene3D" id="3.40.109.10">
    <property type="entry name" value="NADH Oxidase"/>
    <property type="match status" value="1"/>
</dbReference>